<organism evidence="1 2">
    <name type="scientific">Phytophthora megakarya</name>
    <dbReference type="NCBI Taxonomy" id="4795"/>
    <lineage>
        <taxon>Eukaryota</taxon>
        <taxon>Sar</taxon>
        <taxon>Stramenopiles</taxon>
        <taxon>Oomycota</taxon>
        <taxon>Peronosporomycetes</taxon>
        <taxon>Peronosporales</taxon>
        <taxon>Peronosporaceae</taxon>
        <taxon>Phytophthora</taxon>
    </lineage>
</organism>
<reference evidence="2" key="1">
    <citation type="submission" date="2017-03" db="EMBL/GenBank/DDBJ databases">
        <title>Phytopthora megakarya and P. palmivora, two closely related causual agents of cacao black pod achieved similar genome size and gene model numbers by different mechanisms.</title>
        <authorList>
            <person name="Ali S."/>
            <person name="Shao J."/>
            <person name="Larry D.J."/>
            <person name="Kronmiller B."/>
            <person name="Shen D."/>
            <person name="Strem M.D."/>
            <person name="Melnick R.L."/>
            <person name="Guiltinan M.J."/>
            <person name="Tyler B.M."/>
            <person name="Meinhardt L.W."/>
            <person name="Bailey B.A."/>
        </authorList>
    </citation>
    <scope>NUCLEOTIDE SEQUENCE [LARGE SCALE GENOMIC DNA]</scope>
    <source>
        <strain evidence="2">zdho120</strain>
    </source>
</reference>
<dbReference type="Proteomes" id="UP000198211">
    <property type="component" value="Unassembled WGS sequence"/>
</dbReference>
<dbReference type="EMBL" id="NBNE01000038">
    <property type="protein sequence ID" value="OWZ23895.1"/>
    <property type="molecule type" value="Genomic_DNA"/>
</dbReference>
<sequence length="141" mass="16302">MLLAWIVADNSVESVGKYLGVWYLPTNERVVHQNWKAFKTYSKWFAEYKKGMKEWNYANFVVGVQTEKKTKEVLAQWAMAGTPIEDVMKKLKLSNLSGSKLAQHQNYDALLTYIRYYKWLEPIRTANAHARAQALARANAV</sequence>
<dbReference type="OrthoDB" id="124027at2759"/>
<dbReference type="AlphaFoldDB" id="A0A225X183"/>
<proteinExistence type="predicted"/>
<protein>
    <submittedName>
        <fullName evidence="1">Avirulence (Avh) protein</fullName>
    </submittedName>
</protein>
<accession>A0A225X183</accession>
<comment type="caution">
    <text evidence="1">The sequence shown here is derived from an EMBL/GenBank/DDBJ whole genome shotgun (WGS) entry which is preliminary data.</text>
</comment>
<gene>
    <name evidence="1" type="ORF">PHMEG_0001155</name>
</gene>
<name>A0A225X183_9STRA</name>
<evidence type="ECO:0000313" key="1">
    <source>
        <dbReference type="EMBL" id="OWZ23895.1"/>
    </source>
</evidence>
<evidence type="ECO:0000313" key="2">
    <source>
        <dbReference type="Proteomes" id="UP000198211"/>
    </source>
</evidence>
<keyword evidence="2" id="KW-1185">Reference proteome</keyword>
<dbReference type="STRING" id="4795.A0A225X183"/>